<dbReference type="Pfam" id="PF08007">
    <property type="entry name" value="JmjC_2"/>
    <property type="match status" value="1"/>
</dbReference>
<keyword evidence="2" id="KW-0479">Metal-binding</keyword>
<dbReference type="RefSeq" id="WP_380120306.1">
    <property type="nucleotide sequence ID" value="NZ_JBHSIU010000041.1"/>
</dbReference>
<keyword evidence="6" id="KW-1185">Reference proteome</keyword>
<dbReference type="Proteomes" id="UP001595912">
    <property type="component" value="Unassembled WGS sequence"/>
</dbReference>
<dbReference type="EMBL" id="JBHSIU010000041">
    <property type="protein sequence ID" value="MFC5002332.1"/>
    <property type="molecule type" value="Genomic_DNA"/>
</dbReference>
<evidence type="ECO:0000256" key="3">
    <source>
        <dbReference type="ARBA" id="ARBA00023004"/>
    </source>
</evidence>
<protein>
    <submittedName>
        <fullName evidence="5">Cupin domain-containing protein</fullName>
        <ecNumber evidence="5">1.14.11.47</ecNumber>
    </submittedName>
</protein>
<comment type="caution">
    <text evidence="5">The sequence shown here is derived from an EMBL/GenBank/DDBJ whole genome shotgun (WGS) entry which is preliminary data.</text>
</comment>
<dbReference type="PANTHER" id="PTHR13096:SF9">
    <property type="entry name" value="BIFUNCTIONAL LYSINE-SPECIFIC DEMETHYLASE AND HISTIDYL-HYDROXYLASE"/>
    <property type="match status" value="1"/>
</dbReference>
<evidence type="ECO:0000256" key="1">
    <source>
        <dbReference type="ARBA" id="ARBA00001954"/>
    </source>
</evidence>
<dbReference type="PROSITE" id="PS51184">
    <property type="entry name" value="JMJC"/>
    <property type="match status" value="1"/>
</dbReference>
<keyword evidence="5" id="KW-0560">Oxidoreductase</keyword>
<proteinExistence type="predicted"/>
<dbReference type="InterPro" id="IPR039994">
    <property type="entry name" value="NO66-like"/>
</dbReference>
<sequence>MTTGSGGARTALRRCVPIPADDFAERHWDRAPLLSRRVDDYTDLLDLDDVDELLSRRGLRTPFVRMAQRGKVIAASRYTGGGGPGAEIGDQVHDERVFELLNGGATLVLQGLHRIWPPLVDLAGGLGRELGVPVQINAYLTPPGNQGFATHYDTHAVFVLQVAGTKRWQVHPPVVTDPVERQPWGGRADEVAAVAEEPPVLDAVLAPGDALYLPRGWLHAASALDDWSLHLTLGLRAPTRLSVGEALLDLAADEPALRVGLPMGTDLGDGSSIAPVLADTVKALHSWLDTLAPEDLVRGWRRTGAVARPAPIRPVAQAAALARLSVADRVQVRPGLLLRASEAPSSVAIVAPDRTVTMPGVCAAAVRELLDGRVHRVGDLPGLDDDDRLVLVRRLLAETLLTLDA</sequence>
<evidence type="ECO:0000313" key="6">
    <source>
        <dbReference type="Proteomes" id="UP001595912"/>
    </source>
</evidence>
<evidence type="ECO:0000259" key="4">
    <source>
        <dbReference type="PROSITE" id="PS51184"/>
    </source>
</evidence>
<name>A0ABV9W217_9ACTN</name>
<dbReference type="SUPFAM" id="SSF51197">
    <property type="entry name" value="Clavaminate synthase-like"/>
    <property type="match status" value="1"/>
</dbReference>
<dbReference type="PANTHER" id="PTHR13096">
    <property type="entry name" value="MINA53 MYC INDUCED NUCLEAR ANTIGEN"/>
    <property type="match status" value="1"/>
</dbReference>
<comment type="cofactor">
    <cofactor evidence="1">
        <name>Fe(2+)</name>
        <dbReference type="ChEBI" id="CHEBI:29033"/>
    </cofactor>
</comment>
<reference evidence="6" key="1">
    <citation type="journal article" date="2019" name="Int. J. Syst. Evol. Microbiol.">
        <title>The Global Catalogue of Microorganisms (GCM) 10K type strain sequencing project: providing services to taxonomists for standard genome sequencing and annotation.</title>
        <authorList>
            <consortium name="The Broad Institute Genomics Platform"/>
            <consortium name="The Broad Institute Genome Sequencing Center for Infectious Disease"/>
            <person name="Wu L."/>
            <person name="Ma J."/>
        </authorList>
    </citation>
    <scope>NUCLEOTIDE SEQUENCE [LARGE SCALE GENOMIC DNA]</scope>
    <source>
        <strain evidence="6">CGMCC 4.7152</strain>
    </source>
</reference>
<feature type="domain" description="JmjC" evidence="4">
    <location>
        <begin position="104"/>
        <end position="252"/>
    </location>
</feature>
<evidence type="ECO:0000256" key="2">
    <source>
        <dbReference type="ARBA" id="ARBA00022723"/>
    </source>
</evidence>
<organism evidence="5 6">
    <name type="scientific">Dactylosporangium cerinum</name>
    <dbReference type="NCBI Taxonomy" id="1434730"/>
    <lineage>
        <taxon>Bacteria</taxon>
        <taxon>Bacillati</taxon>
        <taxon>Actinomycetota</taxon>
        <taxon>Actinomycetes</taxon>
        <taxon>Micromonosporales</taxon>
        <taxon>Micromonosporaceae</taxon>
        <taxon>Dactylosporangium</taxon>
    </lineage>
</organism>
<dbReference type="GO" id="GO:0016491">
    <property type="term" value="F:oxidoreductase activity"/>
    <property type="evidence" value="ECO:0007669"/>
    <property type="project" value="UniProtKB-KW"/>
</dbReference>
<gene>
    <name evidence="5" type="ORF">ACFPIJ_31425</name>
</gene>
<keyword evidence="3" id="KW-0408">Iron</keyword>
<accession>A0ABV9W217</accession>
<evidence type="ECO:0000313" key="5">
    <source>
        <dbReference type="EMBL" id="MFC5002332.1"/>
    </source>
</evidence>
<dbReference type="InterPro" id="IPR003347">
    <property type="entry name" value="JmjC_dom"/>
</dbReference>
<dbReference type="SMART" id="SM00558">
    <property type="entry name" value="JmjC"/>
    <property type="match status" value="1"/>
</dbReference>
<dbReference type="Gene3D" id="2.60.120.650">
    <property type="entry name" value="Cupin"/>
    <property type="match status" value="1"/>
</dbReference>
<dbReference type="EC" id="1.14.11.47" evidence="5"/>